<reference evidence="1 2" key="1">
    <citation type="submission" date="2018-02" db="EMBL/GenBank/DDBJ databases">
        <title>The genomes of Aspergillus section Nigri reveals drivers in fungal speciation.</title>
        <authorList>
            <consortium name="DOE Joint Genome Institute"/>
            <person name="Vesth T.C."/>
            <person name="Nybo J."/>
            <person name="Theobald S."/>
            <person name="Brandl J."/>
            <person name="Frisvad J.C."/>
            <person name="Nielsen K.F."/>
            <person name="Lyhne E.K."/>
            <person name="Kogle M.E."/>
            <person name="Kuo A."/>
            <person name="Riley R."/>
            <person name="Clum A."/>
            <person name="Nolan M."/>
            <person name="Lipzen A."/>
            <person name="Salamov A."/>
            <person name="Henrissat B."/>
            <person name="Wiebenga A."/>
            <person name="De vries R.P."/>
            <person name="Grigoriev I.V."/>
            <person name="Mortensen U.H."/>
            <person name="Andersen M.R."/>
            <person name="Baker S.E."/>
        </authorList>
    </citation>
    <scope>NUCLEOTIDE SEQUENCE [LARGE SCALE GENOMIC DNA]</scope>
    <source>
        <strain evidence="1 2">CBS 121057</strain>
    </source>
</reference>
<dbReference type="InterPro" id="IPR023213">
    <property type="entry name" value="CAT-like_dom_sf"/>
</dbReference>
<dbReference type="PANTHER" id="PTHR42034">
    <property type="entry name" value="CHROMOSOME 7, WHOLE GENOME SHOTGUN SEQUENCE-RELATED"/>
    <property type="match status" value="1"/>
</dbReference>
<dbReference type="OrthoDB" id="2548233at2759"/>
<dbReference type="PANTHER" id="PTHR42034:SF1">
    <property type="entry name" value="CONDENSATION DOMAIN-CONTAINING PROTEIN"/>
    <property type="match status" value="1"/>
</dbReference>
<dbReference type="Gene3D" id="3.30.559.30">
    <property type="entry name" value="Nonribosomal peptide synthetase, condensation domain"/>
    <property type="match status" value="1"/>
</dbReference>
<dbReference type="Proteomes" id="UP000248423">
    <property type="component" value="Unassembled WGS sequence"/>
</dbReference>
<dbReference type="STRING" id="1448318.A0A319DT48"/>
<dbReference type="Gene3D" id="3.30.559.10">
    <property type="entry name" value="Chloramphenicol acetyltransferase-like domain"/>
    <property type="match status" value="1"/>
</dbReference>
<proteinExistence type="predicted"/>
<name>A0A319DT48_ASPSB</name>
<accession>A0A319DT48</accession>
<dbReference type="VEuPathDB" id="FungiDB:BO78DRAFT_437214"/>
<sequence>MPWTQVSPIQYERSFDSVEVFYRVIADAGAPFNKHHYLISSVTRLKSLPPAEEVQQAWKNLRQQHPQIAAVADDSGTRFVYTVPCPAELDAWAHDTFLVEPDGSAAHLVSTLQPSPLFQLYYLPQSRELLWRTPHWRIDGFGLMYLQAAFFRLLSGQSSPDPSDVENIITRLNPALDEVMSHPSTMTPEQITSAVNAEFSILVNNATTAISLPTLPNIIPTTTRTIQTTIPTDTTTRIITACKAHGLSITTAAHAAFAVSLLPHVQHNYDPSTRGLPGGTYTGLNAHSLRRYMPAPFNGPSAAVSCCHTGICFSVDLSINRDFHSIASVLGKGYARDMSANEPRNIFPCLPHYVRQIQEMFLAPPADPLHGPAVPFVSSLGRVNDYLGEQYGEIEVEDWSIGVENASRSLIMNVWTWRGELRLGVSWNEAFYEEGFVRGLLEDWRGGLEGELADSTDE</sequence>
<dbReference type="EMBL" id="KZ826432">
    <property type="protein sequence ID" value="PYI00891.1"/>
    <property type="molecule type" value="Genomic_DNA"/>
</dbReference>
<evidence type="ECO:0000313" key="2">
    <source>
        <dbReference type="Proteomes" id="UP000248423"/>
    </source>
</evidence>
<organism evidence="1 2">
    <name type="scientific">Aspergillus sclerotiicarbonarius (strain CBS 121057 / IBT 28362)</name>
    <dbReference type="NCBI Taxonomy" id="1448318"/>
    <lineage>
        <taxon>Eukaryota</taxon>
        <taxon>Fungi</taxon>
        <taxon>Dikarya</taxon>
        <taxon>Ascomycota</taxon>
        <taxon>Pezizomycotina</taxon>
        <taxon>Eurotiomycetes</taxon>
        <taxon>Eurotiomycetidae</taxon>
        <taxon>Eurotiales</taxon>
        <taxon>Aspergillaceae</taxon>
        <taxon>Aspergillus</taxon>
        <taxon>Aspergillus subgen. Circumdati</taxon>
    </lineage>
</organism>
<evidence type="ECO:0000313" key="1">
    <source>
        <dbReference type="EMBL" id="PYI00891.1"/>
    </source>
</evidence>
<gene>
    <name evidence="1" type="ORF">BO78DRAFT_437214</name>
</gene>
<dbReference type="AlphaFoldDB" id="A0A319DT48"/>
<protein>
    <submittedName>
        <fullName evidence="1">Uncharacterized protein</fullName>
    </submittedName>
</protein>
<keyword evidence="2" id="KW-1185">Reference proteome</keyword>
<dbReference type="SUPFAM" id="SSF52777">
    <property type="entry name" value="CoA-dependent acyltransferases"/>
    <property type="match status" value="2"/>
</dbReference>